<dbReference type="RefSeq" id="XP_037226604.1">
    <property type="nucleotide sequence ID" value="XM_037358694.1"/>
</dbReference>
<accession>A0A8H6TFU8</accession>
<gene>
    <name evidence="2" type="ORF">MIND_00177900</name>
</gene>
<protein>
    <submittedName>
        <fullName evidence="2">Uncharacterized protein</fullName>
    </submittedName>
</protein>
<proteinExistence type="predicted"/>
<dbReference type="AlphaFoldDB" id="A0A8H6TFU8"/>
<sequence length="196" mass="21068">MPKCVDLAGSEGGGAGKRGSGSARAALQTAGRSPSGMLDTDSASCPLSGGPASDRARPVAGARVSRRRWRCPRVSKTAVVGNGPVTRWWTWVNGPLLTPQARPLEVSATGLLHYLPVSPLRHYRSLLAFVAVLTAPNPVFESKGTYQRSITTTRPRERAGGLRARFAYANFLGVWRERIAVRFSLSCPSRYNDGTC</sequence>
<reference evidence="2" key="1">
    <citation type="submission" date="2020-05" db="EMBL/GenBank/DDBJ databases">
        <title>Mycena genomes resolve the evolution of fungal bioluminescence.</title>
        <authorList>
            <person name="Tsai I.J."/>
        </authorList>
    </citation>
    <scope>NUCLEOTIDE SEQUENCE</scope>
    <source>
        <strain evidence="2">171206Taipei</strain>
    </source>
</reference>
<comment type="caution">
    <text evidence="2">The sequence shown here is derived from an EMBL/GenBank/DDBJ whole genome shotgun (WGS) entry which is preliminary data.</text>
</comment>
<dbReference type="Proteomes" id="UP000636479">
    <property type="component" value="Unassembled WGS sequence"/>
</dbReference>
<evidence type="ECO:0000256" key="1">
    <source>
        <dbReference type="SAM" id="MobiDB-lite"/>
    </source>
</evidence>
<dbReference type="GeneID" id="59341210"/>
<feature type="region of interest" description="Disordered" evidence="1">
    <location>
        <begin position="1"/>
        <end position="63"/>
    </location>
</feature>
<evidence type="ECO:0000313" key="3">
    <source>
        <dbReference type="Proteomes" id="UP000636479"/>
    </source>
</evidence>
<name>A0A8H6TFU8_9AGAR</name>
<evidence type="ECO:0000313" key="2">
    <source>
        <dbReference type="EMBL" id="KAF7316581.1"/>
    </source>
</evidence>
<organism evidence="2 3">
    <name type="scientific">Mycena indigotica</name>
    <dbReference type="NCBI Taxonomy" id="2126181"/>
    <lineage>
        <taxon>Eukaryota</taxon>
        <taxon>Fungi</taxon>
        <taxon>Dikarya</taxon>
        <taxon>Basidiomycota</taxon>
        <taxon>Agaricomycotina</taxon>
        <taxon>Agaricomycetes</taxon>
        <taxon>Agaricomycetidae</taxon>
        <taxon>Agaricales</taxon>
        <taxon>Marasmiineae</taxon>
        <taxon>Mycenaceae</taxon>
        <taxon>Mycena</taxon>
    </lineage>
</organism>
<keyword evidence="3" id="KW-1185">Reference proteome</keyword>
<dbReference type="EMBL" id="JACAZF010000001">
    <property type="protein sequence ID" value="KAF7316581.1"/>
    <property type="molecule type" value="Genomic_DNA"/>
</dbReference>
<feature type="compositionally biased region" description="Gly residues" evidence="1">
    <location>
        <begin position="10"/>
        <end position="19"/>
    </location>
</feature>